<protein>
    <submittedName>
        <fullName evidence="1">Uncharacterized protein</fullName>
    </submittedName>
</protein>
<gene>
    <name evidence="1" type="ORF">BaRGS_00039378</name>
</gene>
<dbReference type="Proteomes" id="UP001519460">
    <property type="component" value="Unassembled WGS sequence"/>
</dbReference>
<dbReference type="AlphaFoldDB" id="A0ABD0J3A6"/>
<comment type="caution">
    <text evidence="1">The sequence shown here is derived from an EMBL/GenBank/DDBJ whole genome shotgun (WGS) entry which is preliminary data.</text>
</comment>
<feature type="non-terminal residue" evidence="1">
    <location>
        <position position="1"/>
    </location>
</feature>
<name>A0ABD0J3A6_9CAEN</name>
<reference evidence="1 2" key="1">
    <citation type="journal article" date="2023" name="Sci. Data">
        <title>Genome assembly of the Korean intertidal mud-creeper Batillaria attramentaria.</title>
        <authorList>
            <person name="Patra A.K."/>
            <person name="Ho P.T."/>
            <person name="Jun S."/>
            <person name="Lee S.J."/>
            <person name="Kim Y."/>
            <person name="Won Y.J."/>
        </authorList>
    </citation>
    <scope>NUCLEOTIDE SEQUENCE [LARGE SCALE GENOMIC DNA]</scope>
    <source>
        <strain evidence="1">Wonlab-2016</strain>
    </source>
</reference>
<dbReference type="EMBL" id="JACVVK020000684">
    <property type="protein sequence ID" value="KAK7456522.1"/>
    <property type="molecule type" value="Genomic_DNA"/>
</dbReference>
<accession>A0ABD0J3A6</accession>
<sequence length="112" mass="12520">HRVTCHFFPKTKTGGHVYQKDNTEISELQVGDLVNGNYGNGLVEATPAWYCLSFSHVTVPLSTIETTLHSVTRPVEKWHREHGNGLVEISQASWCLILTDPPSNGYKFPTLI</sequence>
<organism evidence="1 2">
    <name type="scientific">Batillaria attramentaria</name>
    <dbReference type="NCBI Taxonomy" id="370345"/>
    <lineage>
        <taxon>Eukaryota</taxon>
        <taxon>Metazoa</taxon>
        <taxon>Spiralia</taxon>
        <taxon>Lophotrochozoa</taxon>
        <taxon>Mollusca</taxon>
        <taxon>Gastropoda</taxon>
        <taxon>Caenogastropoda</taxon>
        <taxon>Sorbeoconcha</taxon>
        <taxon>Cerithioidea</taxon>
        <taxon>Batillariidae</taxon>
        <taxon>Batillaria</taxon>
    </lineage>
</organism>
<proteinExistence type="predicted"/>
<evidence type="ECO:0000313" key="2">
    <source>
        <dbReference type="Proteomes" id="UP001519460"/>
    </source>
</evidence>
<keyword evidence="2" id="KW-1185">Reference proteome</keyword>
<evidence type="ECO:0000313" key="1">
    <source>
        <dbReference type="EMBL" id="KAK7456522.1"/>
    </source>
</evidence>